<name>A0A8K0D2A0_IGNLU</name>
<gene>
    <name evidence="3" type="ORF">ILUMI_08088</name>
</gene>
<proteinExistence type="predicted"/>
<dbReference type="AlphaFoldDB" id="A0A8K0D2A0"/>
<evidence type="ECO:0000256" key="1">
    <source>
        <dbReference type="SAM" id="Coils"/>
    </source>
</evidence>
<reference evidence="3" key="1">
    <citation type="submission" date="2019-08" db="EMBL/GenBank/DDBJ databases">
        <title>The genome of the North American firefly Photinus pyralis.</title>
        <authorList>
            <consortium name="Photinus pyralis genome working group"/>
            <person name="Fallon T.R."/>
            <person name="Sander Lower S.E."/>
            <person name="Weng J.-K."/>
        </authorList>
    </citation>
    <scope>NUCLEOTIDE SEQUENCE</scope>
    <source>
        <strain evidence="3">TRF0915ILg1</strain>
        <tissue evidence="3">Whole body</tissue>
    </source>
</reference>
<comment type="caution">
    <text evidence="3">The sequence shown here is derived from an EMBL/GenBank/DDBJ whole genome shotgun (WGS) entry which is preliminary data.</text>
</comment>
<keyword evidence="1" id="KW-0175">Coiled coil</keyword>
<evidence type="ECO:0000313" key="4">
    <source>
        <dbReference type="Proteomes" id="UP000801492"/>
    </source>
</evidence>
<feature type="coiled-coil region" evidence="1">
    <location>
        <begin position="330"/>
        <end position="425"/>
    </location>
</feature>
<dbReference type="OrthoDB" id="6711914at2759"/>
<feature type="region of interest" description="Disordered" evidence="2">
    <location>
        <begin position="88"/>
        <end position="113"/>
    </location>
</feature>
<protein>
    <submittedName>
        <fullName evidence="3">Uncharacterized protein</fullName>
    </submittedName>
</protein>
<evidence type="ECO:0000313" key="3">
    <source>
        <dbReference type="EMBL" id="KAF2898088.1"/>
    </source>
</evidence>
<feature type="compositionally biased region" description="Polar residues" evidence="2">
    <location>
        <begin position="88"/>
        <end position="108"/>
    </location>
</feature>
<evidence type="ECO:0000256" key="2">
    <source>
        <dbReference type="SAM" id="MobiDB-lite"/>
    </source>
</evidence>
<organism evidence="3 4">
    <name type="scientific">Ignelater luminosus</name>
    <name type="common">Cucubano</name>
    <name type="synonym">Pyrophorus luminosus</name>
    <dbReference type="NCBI Taxonomy" id="2038154"/>
    <lineage>
        <taxon>Eukaryota</taxon>
        <taxon>Metazoa</taxon>
        <taxon>Ecdysozoa</taxon>
        <taxon>Arthropoda</taxon>
        <taxon>Hexapoda</taxon>
        <taxon>Insecta</taxon>
        <taxon>Pterygota</taxon>
        <taxon>Neoptera</taxon>
        <taxon>Endopterygota</taxon>
        <taxon>Coleoptera</taxon>
        <taxon>Polyphaga</taxon>
        <taxon>Elateriformia</taxon>
        <taxon>Elateroidea</taxon>
        <taxon>Elateridae</taxon>
        <taxon>Agrypninae</taxon>
        <taxon>Pyrophorini</taxon>
        <taxon>Ignelater</taxon>
    </lineage>
</organism>
<accession>A0A8K0D2A0</accession>
<feature type="coiled-coil region" evidence="1">
    <location>
        <begin position="209"/>
        <end position="243"/>
    </location>
</feature>
<dbReference type="Proteomes" id="UP000801492">
    <property type="component" value="Unassembled WGS sequence"/>
</dbReference>
<keyword evidence="4" id="KW-1185">Reference proteome</keyword>
<feature type="region of interest" description="Disordered" evidence="2">
    <location>
        <begin position="26"/>
        <end position="46"/>
    </location>
</feature>
<dbReference type="EMBL" id="VTPC01003719">
    <property type="protein sequence ID" value="KAF2898088.1"/>
    <property type="molecule type" value="Genomic_DNA"/>
</dbReference>
<sequence length="453" mass="52759">MDIEKTTIQIRKQYWEDNVKIKQNDDHEIEKVQKQNSSDSDDEKIPEIKDIYDHIYGNVKSKRVFYESQKSIPANDIKNQKDVLLTTESTTDKSNTQDSLTNSTNSEKPVSPFVKIDLQQSDEKSLGEILEPPASPTCSMSEDDSILLSNTKIQLDQISETETETSSPSSLPVSSPILTKTPPSNLDLLKGCELTCSKCQKVDFINDRSEVLNEINANLKLELEGIKKELKQEMVKNNELNFEIANIESVLETYYKAAKNQKSTLASIYSTMKNYVSENKNDFQESYTYKRIRMIGNYMESLKNKLEHQDKVIKNNFIENPYYTDLMIKHEAILKQLDDLSKENEELNECIKKKASEELETIKELNRQKFLIENKCKEMENYYKSEIAAKEVAIKNVEDWYTKELKDFQTVMDRKDEEIKKIEKTTAARINNYKQELVIVYRKWKEQKMLQQS</sequence>